<dbReference type="AlphaFoldDB" id="A0A8C9FVA5"/>
<dbReference type="Ensembl" id="ENSPSTT00000021873.1">
    <property type="protein sequence ID" value="ENSPSTP00000020850.1"/>
    <property type="gene ID" value="ENSPSTG00000015159.1"/>
</dbReference>
<evidence type="ECO:0000313" key="2">
    <source>
        <dbReference type="Proteomes" id="UP000694428"/>
    </source>
</evidence>
<reference evidence="1" key="1">
    <citation type="submission" date="2025-08" db="UniProtKB">
        <authorList>
            <consortium name="Ensembl"/>
        </authorList>
    </citation>
    <scope>IDENTIFICATION</scope>
</reference>
<dbReference type="Proteomes" id="UP000694428">
    <property type="component" value="Unplaced"/>
</dbReference>
<organism evidence="1 2">
    <name type="scientific">Pavo cristatus</name>
    <name type="common">Indian peafowl</name>
    <name type="synonym">Blue peafowl</name>
    <dbReference type="NCBI Taxonomy" id="9049"/>
    <lineage>
        <taxon>Eukaryota</taxon>
        <taxon>Metazoa</taxon>
        <taxon>Chordata</taxon>
        <taxon>Craniata</taxon>
        <taxon>Vertebrata</taxon>
        <taxon>Euteleostomi</taxon>
        <taxon>Archelosauria</taxon>
        <taxon>Archosauria</taxon>
        <taxon>Dinosauria</taxon>
        <taxon>Saurischia</taxon>
        <taxon>Theropoda</taxon>
        <taxon>Coelurosauria</taxon>
        <taxon>Aves</taxon>
        <taxon>Neognathae</taxon>
        <taxon>Galloanserae</taxon>
        <taxon>Galliformes</taxon>
        <taxon>Phasianidae</taxon>
        <taxon>Phasianinae</taxon>
        <taxon>Pavo</taxon>
    </lineage>
</organism>
<evidence type="ECO:0000313" key="1">
    <source>
        <dbReference type="Ensembl" id="ENSPSTP00000020850.1"/>
    </source>
</evidence>
<reference evidence="1" key="2">
    <citation type="submission" date="2025-09" db="UniProtKB">
        <authorList>
            <consortium name="Ensembl"/>
        </authorList>
    </citation>
    <scope>IDENTIFICATION</scope>
</reference>
<protein>
    <recommendedName>
        <fullName evidence="3">Integrase zinc-binding domain-containing protein</fullName>
    </recommendedName>
</protein>
<accession>A0A8C9FVA5</accession>
<proteinExistence type="predicted"/>
<name>A0A8C9FVA5_PAVCR</name>
<evidence type="ECO:0008006" key="3">
    <source>
        <dbReference type="Google" id="ProtNLM"/>
    </source>
</evidence>
<keyword evidence="2" id="KW-1185">Reference proteome</keyword>
<sequence length="101" mass="11838">MFIRKLTTKGNDLLITCIVEPKLVPVTFLWLHVKRGHTGALDLYRETQARGWPVTREQCRTCISACDQCRMRLGRHPLQDAPLHLREGKHLWETWQIDYIG</sequence>